<dbReference type="Pfam" id="PF01496">
    <property type="entry name" value="V_ATPase_I"/>
    <property type="match status" value="1"/>
</dbReference>
<dbReference type="PANTHER" id="PTHR11629">
    <property type="entry name" value="VACUOLAR PROTON ATPASES"/>
    <property type="match status" value="1"/>
</dbReference>
<keyword evidence="4 8" id="KW-0812">Transmembrane</keyword>
<dbReference type="GO" id="GO:0033179">
    <property type="term" value="C:proton-transporting V-type ATPase, V0 domain"/>
    <property type="evidence" value="ECO:0007669"/>
    <property type="project" value="InterPro"/>
</dbReference>
<evidence type="ECO:0000256" key="7">
    <source>
        <dbReference type="ARBA" id="ARBA00023136"/>
    </source>
</evidence>
<dbReference type="GO" id="GO:0007035">
    <property type="term" value="P:vacuolar acidification"/>
    <property type="evidence" value="ECO:0007669"/>
    <property type="project" value="TreeGrafter"/>
</dbReference>
<dbReference type="Proteomes" id="UP000278804">
    <property type="component" value="Chromosome"/>
</dbReference>
<keyword evidence="3" id="KW-0813">Transport</keyword>
<feature type="transmembrane region" description="Helical" evidence="8">
    <location>
        <begin position="397"/>
        <end position="419"/>
    </location>
</feature>
<gene>
    <name evidence="9" type="ORF">EEI45_04935</name>
</gene>
<organism evidence="9 10">
    <name type="scientific">Erysipelothrix piscisicarius</name>
    <dbReference type="NCBI Taxonomy" id="2485784"/>
    <lineage>
        <taxon>Bacteria</taxon>
        <taxon>Bacillati</taxon>
        <taxon>Bacillota</taxon>
        <taxon>Erysipelotrichia</taxon>
        <taxon>Erysipelotrichales</taxon>
        <taxon>Erysipelotrichaceae</taxon>
        <taxon>Erysipelothrix</taxon>
    </lineage>
</organism>
<keyword evidence="6" id="KW-0406">Ion transport</keyword>
<dbReference type="AlphaFoldDB" id="A0A3S8RMM2"/>
<dbReference type="GO" id="GO:0051117">
    <property type="term" value="F:ATPase binding"/>
    <property type="evidence" value="ECO:0007669"/>
    <property type="project" value="TreeGrafter"/>
</dbReference>
<evidence type="ECO:0000313" key="9">
    <source>
        <dbReference type="EMBL" id="AZK44176.1"/>
    </source>
</evidence>
<dbReference type="EMBL" id="CP034234">
    <property type="protein sequence ID" value="AZK44176.1"/>
    <property type="molecule type" value="Genomic_DNA"/>
</dbReference>
<feature type="transmembrane region" description="Helical" evidence="8">
    <location>
        <begin position="548"/>
        <end position="570"/>
    </location>
</feature>
<evidence type="ECO:0000313" key="10">
    <source>
        <dbReference type="Proteomes" id="UP000278804"/>
    </source>
</evidence>
<feature type="transmembrane region" description="Helical" evidence="8">
    <location>
        <begin position="458"/>
        <end position="477"/>
    </location>
</feature>
<accession>A0A3S8RMM2</accession>
<feature type="transmembrane region" description="Helical" evidence="8">
    <location>
        <begin position="350"/>
        <end position="369"/>
    </location>
</feature>
<keyword evidence="5 8" id="KW-1133">Transmembrane helix</keyword>
<comment type="subcellular location">
    <subcellularLocation>
        <location evidence="1">Membrane</location>
        <topology evidence="1">Multi-pass membrane protein</topology>
    </subcellularLocation>
</comment>
<proteinExistence type="inferred from homology"/>
<comment type="similarity">
    <text evidence="2">Belongs to the V-ATPase 116 kDa subunit family.</text>
</comment>
<dbReference type="RefSeq" id="WP_125164356.1">
    <property type="nucleotide sequence ID" value="NZ_CP034234.1"/>
</dbReference>
<keyword evidence="10" id="KW-1185">Reference proteome</keyword>
<sequence length="596" mass="67648">MAIEKMRLVMVSTEPENVLSMIDNIMTCPNFHPELATEVVKDGDGGLLYPNDRIYDSYLSRCERIITDLHLTLSDNHDRSYSVEQIENALQEAEQRYNTLHRQESSLSSLNDDDKIALSKLREYPLDQVEEGFIRVHFGRIPTNSLSKITLHNDERFVFTELHRTKQYGWIVWICLEEDENHLVPMFETLFFEPLAIPIGADDSLRKECADLLENMYGYIKEQSMKEAYYKYITIYNQEAVIVGFIPETRLSVFESLFPKEMKVLNFDASTQEGLLPPTRLKNGWFSRPFETFVEMYSLPKYGEFDPTTFFAITYCLLFGIMFGDLGQGFVIALGGYYLSKKKGIKLGDVAVRIGMFSMFFGLIYGSFFGNEEILKPILAPFGLPIHVTSPDFTMTLLLTTVTLGVVLILMSIVLNIFLSLKKKDFTNAIYSQNGIAGLMFYGFIMVAVALNSQGINAVNPLTIFLFIVLPLVMILFKEPLSNLMNKMSASPHEGWGGYLVESFFELFEVLLSFIANTMSFLRVGGFVLSHAGMMSVVMTLNEMAGNAGILILIFGNIFVIGLEGLIVGIQTLRLEYYEMFSRYYDGGGKPFKSVY</sequence>
<feature type="transmembrane region" description="Helical" evidence="8">
    <location>
        <begin position="431"/>
        <end position="452"/>
    </location>
</feature>
<protein>
    <submittedName>
        <fullName evidence="9">V-type ATP synthase subunit I</fullName>
    </submittedName>
</protein>
<evidence type="ECO:0000256" key="8">
    <source>
        <dbReference type="SAM" id="Phobius"/>
    </source>
</evidence>
<evidence type="ECO:0000256" key="1">
    <source>
        <dbReference type="ARBA" id="ARBA00004141"/>
    </source>
</evidence>
<feature type="transmembrane region" description="Helical" evidence="8">
    <location>
        <begin position="310"/>
        <end position="338"/>
    </location>
</feature>
<keyword evidence="7 8" id="KW-0472">Membrane</keyword>
<reference evidence="9 10" key="1">
    <citation type="journal article" date="2020" name="Int. J. Syst. Evol. Microbiol.">
        <title>Description of Erysipelothrix piscisicarius sp. nov., an emergent fish pathogen, and assessment of virulence using a tiger barb (Puntigrus tetrazona) infection model.</title>
        <authorList>
            <person name="Pomaranski E.K."/>
            <person name="Griffin M.J."/>
            <person name="Camus A.C."/>
            <person name="Armwood A.R."/>
            <person name="Shelley J."/>
            <person name="Waldbieser G.C."/>
            <person name="LaFrentz B.R."/>
            <person name="Garcia J.C."/>
            <person name="Yanong R."/>
            <person name="Soto E."/>
        </authorList>
    </citation>
    <scope>NUCLEOTIDE SEQUENCE [LARGE SCALE GENOMIC DNA]</scope>
    <source>
        <strain evidence="9 10">15TAL0474</strain>
    </source>
</reference>
<dbReference type="PANTHER" id="PTHR11629:SF63">
    <property type="entry name" value="V-TYPE PROTON ATPASE SUBUNIT A"/>
    <property type="match status" value="1"/>
</dbReference>
<evidence type="ECO:0000256" key="6">
    <source>
        <dbReference type="ARBA" id="ARBA00023065"/>
    </source>
</evidence>
<evidence type="ECO:0000256" key="2">
    <source>
        <dbReference type="ARBA" id="ARBA00009904"/>
    </source>
</evidence>
<evidence type="ECO:0000256" key="4">
    <source>
        <dbReference type="ARBA" id="ARBA00022692"/>
    </source>
</evidence>
<dbReference type="KEGG" id="eri:EEI45_04935"/>
<dbReference type="GO" id="GO:0046961">
    <property type="term" value="F:proton-transporting ATPase activity, rotational mechanism"/>
    <property type="evidence" value="ECO:0007669"/>
    <property type="project" value="InterPro"/>
</dbReference>
<dbReference type="GO" id="GO:0016471">
    <property type="term" value="C:vacuolar proton-transporting V-type ATPase complex"/>
    <property type="evidence" value="ECO:0007669"/>
    <property type="project" value="TreeGrafter"/>
</dbReference>
<evidence type="ECO:0000256" key="5">
    <source>
        <dbReference type="ARBA" id="ARBA00022989"/>
    </source>
</evidence>
<evidence type="ECO:0000256" key="3">
    <source>
        <dbReference type="ARBA" id="ARBA00022448"/>
    </source>
</evidence>
<dbReference type="InterPro" id="IPR002490">
    <property type="entry name" value="V-ATPase_116kDa_su"/>
</dbReference>
<name>A0A3S8RMM2_9FIRM</name>